<comment type="caution">
    <text evidence="1">The sequence shown here is derived from an EMBL/GenBank/DDBJ whole genome shotgun (WGS) entry which is preliminary data.</text>
</comment>
<dbReference type="NCBIfam" id="TIGR01509">
    <property type="entry name" value="HAD-SF-IA-v3"/>
    <property type="match status" value="1"/>
</dbReference>
<dbReference type="GO" id="GO:0008967">
    <property type="term" value="F:phosphoglycolate phosphatase activity"/>
    <property type="evidence" value="ECO:0007669"/>
    <property type="project" value="TreeGrafter"/>
</dbReference>
<name>A0A850ER42_9BACL</name>
<dbReference type="RefSeq" id="WP_175374091.1">
    <property type="nucleotide sequence ID" value="NZ_JABWCS010000220.1"/>
</dbReference>
<dbReference type="InterPro" id="IPR006439">
    <property type="entry name" value="HAD-SF_hydro_IA"/>
</dbReference>
<dbReference type="InterPro" id="IPR050155">
    <property type="entry name" value="HAD-like_hydrolase_sf"/>
</dbReference>
<dbReference type="Pfam" id="PF13419">
    <property type="entry name" value="HAD_2"/>
    <property type="match status" value="1"/>
</dbReference>
<dbReference type="SUPFAM" id="SSF56784">
    <property type="entry name" value="HAD-like"/>
    <property type="match status" value="1"/>
</dbReference>
<accession>A0A850ER42</accession>
<dbReference type="Gene3D" id="3.40.50.1000">
    <property type="entry name" value="HAD superfamily/HAD-like"/>
    <property type="match status" value="1"/>
</dbReference>
<keyword evidence="2" id="KW-1185">Reference proteome</keyword>
<proteinExistence type="predicted"/>
<dbReference type="SFLD" id="SFLDS00003">
    <property type="entry name" value="Haloacid_Dehalogenase"/>
    <property type="match status" value="1"/>
</dbReference>
<dbReference type="InterPro" id="IPR036412">
    <property type="entry name" value="HAD-like_sf"/>
</dbReference>
<dbReference type="NCBIfam" id="TIGR01549">
    <property type="entry name" value="HAD-SF-IA-v1"/>
    <property type="match status" value="1"/>
</dbReference>
<dbReference type="InterPro" id="IPR041492">
    <property type="entry name" value="HAD_2"/>
</dbReference>
<dbReference type="PANTHER" id="PTHR43434:SF1">
    <property type="entry name" value="PHOSPHOGLYCOLATE PHOSPHATASE"/>
    <property type="match status" value="1"/>
</dbReference>
<dbReference type="InterPro" id="IPR023214">
    <property type="entry name" value="HAD_sf"/>
</dbReference>
<keyword evidence="1" id="KW-0378">Hydrolase</keyword>
<dbReference type="SFLD" id="SFLDG01129">
    <property type="entry name" value="C1.5:_HAD__Beta-PGM__Phosphata"/>
    <property type="match status" value="1"/>
</dbReference>
<gene>
    <name evidence="1" type="ORF">HPT30_25405</name>
</gene>
<dbReference type="EMBL" id="JABWCS010000220">
    <property type="protein sequence ID" value="NUU63693.1"/>
    <property type="molecule type" value="Genomic_DNA"/>
</dbReference>
<evidence type="ECO:0000313" key="2">
    <source>
        <dbReference type="Proteomes" id="UP000564806"/>
    </source>
</evidence>
<protein>
    <submittedName>
        <fullName evidence="1">HAD-IA family hydrolase</fullName>
    </submittedName>
</protein>
<dbReference type="PANTHER" id="PTHR43434">
    <property type="entry name" value="PHOSPHOGLYCOLATE PHOSPHATASE"/>
    <property type="match status" value="1"/>
</dbReference>
<reference evidence="1" key="1">
    <citation type="submission" date="2020-06" db="EMBL/GenBank/DDBJ databases">
        <title>Paenibacillus sp. nov., isolated from soil.</title>
        <authorList>
            <person name="Seo Y.L."/>
        </authorList>
    </citation>
    <scope>NUCLEOTIDE SEQUENCE [LARGE SCALE GENOMIC DNA]</scope>
    <source>
        <strain evidence="1">JW14</strain>
    </source>
</reference>
<sequence>MPLLHVNHTTIPCQGILFDKDGTLLDILATWGLWAELVLRGMETQLAIRGRTLEGGISGLLGTIHDDSGKVIGYDPSGPFSMATAGETEGLLAWQLYASGLSWNEALAKVKHIAKDAMNELRKRQAAYPLQGLLPFLKQCADASLKLGVVTSDGTKTTAEQLEWLGIAAYFQTVVTRDHVVNGKPDPEMAEKACIELGLNPGETVMIGDSNADMQTAKGAGVSLAIGIAGQDGGSAHLLDADIVISGFHELSISS</sequence>
<organism evidence="1 2">
    <name type="scientific">Paenibacillus agri</name>
    <dbReference type="NCBI Taxonomy" id="2744309"/>
    <lineage>
        <taxon>Bacteria</taxon>
        <taxon>Bacillati</taxon>
        <taxon>Bacillota</taxon>
        <taxon>Bacilli</taxon>
        <taxon>Bacillales</taxon>
        <taxon>Paenibacillaceae</taxon>
        <taxon>Paenibacillus</taxon>
    </lineage>
</organism>
<evidence type="ECO:0000313" key="1">
    <source>
        <dbReference type="EMBL" id="NUU63693.1"/>
    </source>
</evidence>
<dbReference type="AlphaFoldDB" id="A0A850ER42"/>
<dbReference type="GO" id="GO:0006281">
    <property type="term" value="P:DNA repair"/>
    <property type="evidence" value="ECO:0007669"/>
    <property type="project" value="TreeGrafter"/>
</dbReference>
<dbReference type="Proteomes" id="UP000564806">
    <property type="component" value="Unassembled WGS sequence"/>
</dbReference>